<feature type="compositionally biased region" description="Polar residues" evidence="1">
    <location>
        <begin position="1"/>
        <end position="15"/>
    </location>
</feature>
<dbReference type="EMBL" id="RCMI01000468">
    <property type="protein sequence ID" value="KAG2909432.1"/>
    <property type="molecule type" value="Genomic_DNA"/>
</dbReference>
<gene>
    <name evidence="6" type="ORF">PC110_g415</name>
    <name evidence="2" type="ORF">PC113_g14181</name>
    <name evidence="3" type="ORF">PC115_g13252</name>
    <name evidence="4" type="ORF">PC117_g18733</name>
    <name evidence="5" type="ORF">PC118_g17426</name>
</gene>
<evidence type="ECO:0000313" key="6">
    <source>
        <dbReference type="EMBL" id="RAW43471.1"/>
    </source>
</evidence>
<dbReference type="Proteomes" id="UP000735874">
    <property type="component" value="Unassembled WGS sequence"/>
</dbReference>
<keyword evidence="7" id="KW-1185">Reference proteome</keyword>
<reference evidence="2" key="2">
    <citation type="submission" date="2018-10" db="EMBL/GenBank/DDBJ databases">
        <title>Effector identification in a new, highly contiguous assembly of the strawberry crown rot pathogen Phytophthora cactorum.</title>
        <authorList>
            <person name="Armitage A.D."/>
            <person name="Nellist C.F."/>
            <person name="Bates H."/>
            <person name="Vickerstaff R.J."/>
            <person name="Harrison R.J."/>
        </authorList>
    </citation>
    <scope>NUCLEOTIDE SEQUENCE</scope>
    <source>
        <strain evidence="2">15-7</strain>
        <strain evidence="3">4032</strain>
        <strain evidence="4">4040</strain>
        <strain evidence="5">P415</strain>
    </source>
</reference>
<proteinExistence type="predicted"/>
<dbReference type="AlphaFoldDB" id="A0A329T445"/>
<name>A0A329T445_9STRA</name>
<dbReference type="Proteomes" id="UP000697107">
    <property type="component" value="Unassembled WGS sequence"/>
</dbReference>
<dbReference type="Proteomes" id="UP000251314">
    <property type="component" value="Unassembled WGS sequence"/>
</dbReference>
<accession>A0A329T445</accession>
<comment type="caution">
    <text evidence="6">The sequence shown here is derived from an EMBL/GenBank/DDBJ whole genome shotgun (WGS) entry which is preliminary data.</text>
</comment>
<dbReference type="OrthoDB" id="126617at2759"/>
<dbReference type="EMBL" id="RCMG01000482">
    <property type="protein sequence ID" value="KAG2853430.1"/>
    <property type="molecule type" value="Genomic_DNA"/>
</dbReference>
<evidence type="ECO:0000313" key="2">
    <source>
        <dbReference type="EMBL" id="KAG2853430.1"/>
    </source>
</evidence>
<protein>
    <submittedName>
        <fullName evidence="6">Uncharacterized protein</fullName>
    </submittedName>
</protein>
<organism evidence="6 7">
    <name type="scientific">Phytophthora cactorum</name>
    <dbReference type="NCBI Taxonomy" id="29920"/>
    <lineage>
        <taxon>Eukaryota</taxon>
        <taxon>Sar</taxon>
        <taxon>Stramenopiles</taxon>
        <taxon>Oomycota</taxon>
        <taxon>Peronosporomycetes</taxon>
        <taxon>Peronosporales</taxon>
        <taxon>Peronosporaceae</taxon>
        <taxon>Phytophthora</taxon>
    </lineage>
</organism>
<dbReference type="EMBL" id="RCMK01000771">
    <property type="protein sequence ID" value="KAG2912932.1"/>
    <property type="molecule type" value="Genomic_DNA"/>
</dbReference>
<dbReference type="EMBL" id="RCML01000788">
    <property type="protein sequence ID" value="KAG2969484.1"/>
    <property type="molecule type" value="Genomic_DNA"/>
</dbReference>
<evidence type="ECO:0000313" key="3">
    <source>
        <dbReference type="EMBL" id="KAG2909432.1"/>
    </source>
</evidence>
<evidence type="ECO:0000313" key="7">
    <source>
        <dbReference type="Proteomes" id="UP000251314"/>
    </source>
</evidence>
<dbReference type="Proteomes" id="UP000736787">
    <property type="component" value="Unassembled WGS sequence"/>
</dbReference>
<dbReference type="Proteomes" id="UP000774804">
    <property type="component" value="Unassembled WGS sequence"/>
</dbReference>
<evidence type="ECO:0000313" key="4">
    <source>
        <dbReference type="EMBL" id="KAG2912932.1"/>
    </source>
</evidence>
<dbReference type="EMBL" id="MJFZ01000004">
    <property type="protein sequence ID" value="RAW43471.1"/>
    <property type="molecule type" value="Genomic_DNA"/>
</dbReference>
<evidence type="ECO:0000313" key="5">
    <source>
        <dbReference type="EMBL" id="KAG2969484.1"/>
    </source>
</evidence>
<dbReference type="VEuPathDB" id="FungiDB:PC110_g415"/>
<sequence>MDRATETASDVSCESSPVLKELLPASNEPSSVPSAYDMDQVAVQPERRRRIAVTQSEEARWRNTKSVQTGDADKLSYREAKEAWKWSDKFVLTEHQIIYYAGLNRRRGTDQEEGIQLRLVVPTTMVQQVLQKCHDWLEASIREWFGLTNE</sequence>
<evidence type="ECO:0000256" key="1">
    <source>
        <dbReference type="SAM" id="MobiDB-lite"/>
    </source>
</evidence>
<reference evidence="6 7" key="1">
    <citation type="submission" date="2018-01" db="EMBL/GenBank/DDBJ databases">
        <title>Draft genome of the strawberry crown rot pathogen Phytophthora cactorum.</title>
        <authorList>
            <person name="Armitage A.D."/>
            <person name="Lysoe E."/>
            <person name="Nellist C.F."/>
            <person name="Harrison R.J."/>
            <person name="Brurberg M.B."/>
        </authorList>
    </citation>
    <scope>NUCLEOTIDE SEQUENCE [LARGE SCALE GENOMIC DNA]</scope>
    <source>
        <strain evidence="6 7">10300</strain>
    </source>
</reference>
<feature type="region of interest" description="Disordered" evidence="1">
    <location>
        <begin position="1"/>
        <end position="37"/>
    </location>
</feature>